<dbReference type="CDD" id="cd02518">
    <property type="entry name" value="GT2_SpsF"/>
    <property type="match status" value="1"/>
</dbReference>
<keyword evidence="1" id="KW-0548">Nucleotidyltransferase</keyword>
<dbReference type="AlphaFoldDB" id="A0A0A7V4H4"/>
<dbReference type="Gene3D" id="3.90.550.10">
    <property type="entry name" value="Spore Coat Polysaccharide Biosynthesis Protein SpsA, Chain A"/>
    <property type="match status" value="1"/>
</dbReference>
<keyword evidence="1" id="KW-0808">Transferase</keyword>
<protein>
    <submittedName>
        <fullName evidence="1 2">Cytidylyltransferase</fullName>
        <ecNumber evidence="1">2.7.7.-</ecNumber>
    </submittedName>
</protein>
<dbReference type="InterPro" id="IPR003329">
    <property type="entry name" value="Cytidylyl_trans"/>
</dbReference>
<dbReference type="GO" id="GO:0005829">
    <property type="term" value="C:cytosol"/>
    <property type="evidence" value="ECO:0007669"/>
    <property type="project" value="TreeGrafter"/>
</dbReference>
<dbReference type="SUPFAM" id="SSF53448">
    <property type="entry name" value="Nucleotide-diphospho-sugar transferases"/>
    <property type="match status" value="1"/>
</dbReference>
<dbReference type="EMBL" id="LXWN01000002">
    <property type="protein sequence ID" value="PTL87448.1"/>
    <property type="molecule type" value="Genomic_DNA"/>
</dbReference>
<dbReference type="STRING" id="1410606.T478_0192"/>
<evidence type="ECO:0000313" key="1">
    <source>
        <dbReference type="EMBL" id="AJA93086.1"/>
    </source>
</evidence>
<evidence type="ECO:0000313" key="3">
    <source>
        <dbReference type="Proteomes" id="UP000030944"/>
    </source>
</evidence>
<dbReference type="PANTHER" id="PTHR42866:SF1">
    <property type="entry name" value="SPORE COAT POLYSACCHARIDE BIOSYNTHESIS PROTEIN SPSF"/>
    <property type="match status" value="1"/>
</dbReference>
<dbReference type="GO" id="GO:0016779">
    <property type="term" value="F:nucleotidyltransferase activity"/>
    <property type="evidence" value="ECO:0007669"/>
    <property type="project" value="UniProtKB-KW"/>
</dbReference>
<dbReference type="OrthoDB" id="10155at2157"/>
<dbReference type="KEGG" id="nbv:T478_0192"/>
<name>A0A0A7V4H4_9ARCH</name>
<organism evidence="1 3">
    <name type="scientific">Candidatus Nitrosopelagicus brevis</name>
    <dbReference type="NCBI Taxonomy" id="1410606"/>
    <lineage>
        <taxon>Archaea</taxon>
        <taxon>Nitrososphaerota</taxon>
    </lineage>
</organism>
<reference evidence="1 3" key="1">
    <citation type="journal article" date="2015" name="Proc. Natl. Acad. Sci. U.S.A.">
        <title>Genomic and proteomic characterization of "Candidatus Nitrosopelagicus brevis": An ammonia-oxidizing archaeon from the open ocean.</title>
        <authorList>
            <person name="Santoro A.E."/>
            <person name="Dupont C.L."/>
            <person name="Richter R.A."/>
            <person name="Craig M.T."/>
            <person name="Carini P."/>
            <person name="McIlvin M.R."/>
            <person name="Yang Y."/>
            <person name="Orsi W.D."/>
            <person name="Moran D.M."/>
            <person name="Saito M.A."/>
        </authorList>
    </citation>
    <scope>NUCLEOTIDE SEQUENCE [LARGE SCALE GENOMIC DNA]</scope>
    <source>
        <strain evidence="1">CN25</strain>
        <strain evidence="3">V2</strain>
    </source>
</reference>
<reference evidence="2" key="2">
    <citation type="submission" date="2016-05" db="EMBL/GenBank/DDBJ databases">
        <authorList>
            <person name="Lavstsen T."/>
            <person name="Jespersen J.S."/>
        </authorList>
    </citation>
    <scope>NUCLEOTIDE SEQUENCE [LARGE SCALE GENOMIC DNA]</scope>
    <source>
        <strain evidence="2">U25</strain>
    </source>
</reference>
<sequence length="259" mass="30710">MIGCIIQARMGSSRLPGKAMKKLNNEIPMLKFQLEQLKFSRYINKIIIATTTLENDNFIIDFCEQNNLEYFRGSSEDVLDRYYNCAKKFEFPIIVRITSDNPLIDPEIVDKVINEFLNSKCDYMTTEYPKTFPLGFAVEIFNFKSLEKAWKDSRLPSEREHVTPYLIKNKDLFEHKNYSYHQNISHLRCTVDTDDDFKLIEKIIKKIETRPIHLINVVELFQNEPRLIEMNNHIKHDGYERSLKDDEEFLKNTSHEKNN</sequence>
<accession>A0A0A7V4H4</accession>
<dbReference type="EC" id="2.7.7.-" evidence="1"/>
<dbReference type="HOGENOM" id="CLU_072501_0_0_2"/>
<dbReference type="PANTHER" id="PTHR42866">
    <property type="entry name" value="3-DEOXY-MANNO-OCTULOSONATE CYTIDYLYLTRANSFERASE"/>
    <property type="match status" value="1"/>
</dbReference>
<dbReference type="RefSeq" id="WP_048104471.1">
    <property type="nucleotide sequence ID" value="NZ_CP007026.1"/>
</dbReference>
<proteinExistence type="predicted"/>
<dbReference type="Proteomes" id="UP000030944">
    <property type="component" value="Chromosome"/>
</dbReference>
<reference evidence="2 4" key="3">
    <citation type="submission" date="2018-04" db="EMBL/GenBank/DDBJ databases">
        <title>Transcriptomics of ammonia oxidizing archaea.</title>
        <authorList>
            <person name="Carini P."/>
        </authorList>
    </citation>
    <scope>NUCLEOTIDE SEQUENCE [LARGE SCALE GENOMIC DNA]</scope>
    <source>
        <strain evidence="2 4">U25</strain>
    </source>
</reference>
<dbReference type="InterPro" id="IPR029044">
    <property type="entry name" value="Nucleotide-diphossugar_trans"/>
</dbReference>
<evidence type="ECO:0000313" key="4">
    <source>
        <dbReference type="Proteomes" id="UP000241022"/>
    </source>
</evidence>
<dbReference type="Proteomes" id="UP000241022">
    <property type="component" value="Unassembled WGS sequence"/>
</dbReference>
<dbReference type="GeneID" id="24816091"/>
<evidence type="ECO:0000313" key="2">
    <source>
        <dbReference type="EMBL" id="PTL87448.1"/>
    </source>
</evidence>
<keyword evidence="4" id="KW-1185">Reference proteome</keyword>
<gene>
    <name evidence="2" type="ORF">A7X95_06030</name>
    <name evidence="1" type="ORF">T478_0192</name>
</gene>
<dbReference type="EMBL" id="CP007026">
    <property type="protein sequence ID" value="AJA93086.1"/>
    <property type="molecule type" value="Genomic_DNA"/>
</dbReference>
<dbReference type="Pfam" id="PF02348">
    <property type="entry name" value="CTP_transf_3"/>
    <property type="match status" value="1"/>
</dbReference>